<evidence type="ECO:0000313" key="9">
    <source>
        <dbReference type="Proteomes" id="UP000002527"/>
    </source>
</evidence>
<dbReference type="AlphaFoldDB" id="Q72X06"/>
<dbReference type="KEGG" id="bca:BCE_5572"/>
<sequence>MTFCYVNAYQGGYILYNKGTKSKEVAKMSTKKVYSFLSQAFIFSAIMLISNIIATHLPIPMPSSVIGLVILFSLLCLKVIKLEQVESLGTALTGIIGFLFVPSGISVINSLGVMGQYFVQILTVIVVATVILLAVTGLFAQFILGKDEKETEDTKELKVVNKGRKHGKVA</sequence>
<feature type="transmembrane region" description="Helical" evidence="7">
    <location>
        <begin position="33"/>
        <end position="53"/>
    </location>
</feature>
<evidence type="ECO:0000256" key="6">
    <source>
        <dbReference type="ARBA" id="ARBA00023136"/>
    </source>
</evidence>
<keyword evidence="6 7" id="KW-0472">Membrane</keyword>
<feature type="transmembrane region" description="Helical" evidence="7">
    <location>
        <begin position="92"/>
        <end position="111"/>
    </location>
</feature>
<keyword evidence="2 7" id="KW-1003">Cell membrane</keyword>
<protein>
    <recommendedName>
        <fullName evidence="7">Antiholin-like protein LrgA</fullName>
    </recommendedName>
</protein>
<keyword evidence="3 7" id="KW-0812">Transmembrane</keyword>
<dbReference type="PANTHER" id="PTHR33931">
    <property type="entry name" value="HOLIN-LIKE PROTEIN CIDA-RELATED"/>
    <property type="match status" value="1"/>
</dbReference>
<dbReference type="GO" id="GO:0012501">
    <property type="term" value="P:programmed cell death"/>
    <property type="evidence" value="ECO:0007669"/>
    <property type="project" value="UniProtKB-UniRule"/>
</dbReference>
<proteinExistence type="inferred from homology"/>
<gene>
    <name evidence="7" type="primary">lrgA</name>
    <name evidence="8" type="ordered locus">BCE_5572</name>
</gene>
<comment type="subcellular location">
    <subcellularLocation>
        <location evidence="1 7">Cell membrane</location>
        <topology evidence="1 7">Multi-pass membrane protein</topology>
    </subcellularLocation>
</comment>
<name>Q72X06_BACC1</name>
<evidence type="ECO:0000256" key="1">
    <source>
        <dbReference type="ARBA" id="ARBA00004651"/>
    </source>
</evidence>
<keyword evidence="4 7" id="KW-0204">Cytolysis</keyword>
<dbReference type="InterPro" id="IPR023736">
    <property type="entry name" value="Antiholin-like_LrgA"/>
</dbReference>
<evidence type="ECO:0000256" key="2">
    <source>
        <dbReference type="ARBA" id="ARBA00022475"/>
    </source>
</evidence>
<evidence type="ECO:0000256" key="7">
    <source>
        <dbReference type="HAMAP-Rule" id="MF_01141"/>
    </source>
</evidence>
<evidence type="ECO:0000313" key="8">
    <source>
        <dbReference type="EMBL" id="AAS44472.1"/>
    </source>
</evidence>
<feature type="transmembrane region" description="Helical" evidence="7">
    <location>
        <begin position="59"/>
        <end position="80"/>
    </location>
</feature>
<evidence type="ECO:0000256" key="4">
    <source>
        <dbReference type="ARBA" id="ARBA00022852"/>
    </source>
</evidence>
<dbReference type="InterPro" id="IPR005538">
    <property type="entry name" value="LrgA/CidA"/>
</dbReference>
<dbReference type="PANTHER" id="PTHR33931:SF4">
    <property type="entry name" value="ANTIHOLIN-LIKE PROTEIN LRGA"/>
    <property type="match status" value="1"/>
</dbReference>
<evidence type="ECO:0000256" key="5">
    <source>
        <dbReference type="ARBA" id="ARBA00022989"/>
    </source>
</evidence>
<dbReference type="GO" id="GO:0005886">
    <property type="term" value="C:plasma membrane"/>
    <property type="evidence" value="ECO:0007669"/>
    <property type="project" value="UniProtKB-SubCell"/>
</dbReference>
<dbReference type="NCBIfam" id="NF003155">
    <property type="entry name" value="PRK04125.1"/>
    <property type="match status" value="1"/>
</dbReference>
<dbReference type="GO" id="GO:0031640">
    <property type="term" value="P:killing of cells of another organism"/>
    <property type="evidence" value="ECO:0007669"/>
    <property type="project" value="UniProtKB-KW"/>
</dbReference>
<evidence type="ECO:0000256" key="3">
    <source>
        <dbReference type="ARBA" id="ARBA00022692"/>
    </source>
</evidence>
<dbReference type="HAMAP" id="MF_01141">
    <property type="entry name" value="LrgA"/>
    <property type="match status" value="1"/>
</dbReference>
<comment type="function">
    <text evidence="7">Inhibits the expression or activity of extracellular murein hydrolases by interacting, possibly with LrgB, with the holin-like protein CidA. The LrgAB and CidA proteins may affect the proton motive force of the membrane. May be involved in programmed cell death (PCD), possibly triggering PCD in response to antibiotics and environmental stresses.</text>
</comment>
<accession>Q72X06</accession>
<reference evidence="8 9" key="1">
    <citation type="journal article" date="2004" name="Nucleic Acids Res.">
        <title>The genome sequence of Bacillus cereus ATCC 10987 reveals metabolic adaptations and a large plasmid related to Bacillus anthracis pXO1.</title>
        <authorList>
            <person name="Rasko D.A."/>
            <person name="Ravel J."/>
            <person name="Okstad O.A."/>
            <person name="Helgason E."/>
            <person name="Cer R.Z."/>
            <person name="Jiang L."/>
            <person name="Shores K.A."/>
            <person name="Fouts D.E."/>
            <person name="Tourasse N.J."/>
            <person name="Angiuoli S.V."/>
            <person name="Kolonay J."/>
            <person name="Nelson W.C."/>
            <person name="Kolsto A.-B."/>
            <person name="Fraser C.M."/>
            <person name="Read T.D."/>
        </authorList>
    </citation>
    <scope>NUCLEOTIDE SEQUENCE [LARGE SCALE GENOMIC DNA]</scope>
    <source>
        <strain evidence="9">ATCC 10987 / NRS 248</strain>
    </source>
</reference>
<dbReference type="EMBL" id="AE017194">
    <property type="protein sequence ID" value="AAS44472.1"/>
    <property type="molecule type" value="Genomic_DNA"/>
</dbReference>
<keyword evidence="5 7" id="KW-1133">Transmembrane helix</keyword>
<dbReference type="Proteomes" id="UP000002527">
    <property type="component" value="Chromosome"/>
</dbReference>
<comment type="similarity">
    <text evidence="7">Belongs to the CidA/LrgA family. LrgA subfamily.</text>
</comment>
<dbReference type="Pfam" id="PF03788">
    <property type="entry name" value="LrgA"/>
    <property type="match status" value="1"/>
</dbReference>
<organism evidence="8 9">
    <name type="scientific">Bacillus cereus (strain ATCC 10987 / NRS 248)</name>
    <dbReference type="NCBI Taxonomy" id="222523"/>
    <lineage>
        <taxon>Bacteria</taxon>
        <taxon>Bacillati</taxon>
        <taxon>Bacillota</taxon>
        <taxon>Bacilli</taxon>
        <taxon>Bacillales</taxon>
        <taxon>Bacillaceae</taxon>
        <taxon>Bacillus</taxon>
        <taxon>Bacillus cereus group</taxon>
    </lineage>
</organism>
<dbReference type="GO" id="GO:0019835">
    <property type="term" value="P:cytolysis"/>
    <property type="evidence" value="ECO:0007669"/>
    <property type="project" value="UniProtKB-UniRule"/>
</dbReference>
<dbReference type="HOGENOM" id="CLU_113736_0_1_9"/>
<feature type="transmembrane region" description="Helical" evidence="7">
    <location>
        <begin position="117"/>
        <end position="140"/>
    </location>
</feature>